<dbReference type="EMBL" id="MU006216">
    <property type="protein sequence ID" value="KAF2833617.1"/>
    <property type="molecule type" value="Genomic_DNA"/>
</dbReference>
<sequence length="209" mass="22607">MSTTRLSHRALKALTSTSKITTRSISVTGPTTFSSLLTSDKPPTGGSYAPRLPKTATIPIPDTTDTGKPVRHFNTSRSLKAVRDTSTIDFMYIPDFDPELRPAKYELRVPILPFTQASEAVKAEATEAETPVMRPTIHTVAADGTHIHAPSAMSEMSDSDHIDFQGLASKVAEKLVKPVEGGEGMTKQILADLWEDIVGSKGGHRHART</sequence>
<name>A0A6A7ALM2_9PLEO</name>
<evidence type="ECO:0000313" key="2">
    <source>
        <dbReference type="EMBL" id="KAF2833617.1"/>
    </source>
</evidence>
<evidence type="ECO:0000256" key="1">
    <source>
        <dbReference type="SAM" id="MobiDB-lite"/>
    </source>
</evidence>
<accession>A0A6A7ALM2</accession>
<dbReference type="OrthoDB" id="3993201at2759"/>
<gene>
    <name evidence="2" type="ORF">CC86DRAFT_278858</name>
</gene>
<feature type="compositionally biased region" description="Low complexity" evidence="1">
    <location>
        <begin position="57"/>
        <end position="66"/>
    </location>
</feature>
<organism evidence="2 3">
    <name type="scientific">Ophiobolus disseminans</name>
    <dbReference type="NCBI Taxonomy" id="1469910"/>
    <lineage>
        <taxon>Eukaryota</taxon>
        <taxon>Fungi</taxon>
        <taxon>Dikarya</taxon>
        <taxon>Ascomycota</taxon>
        <taxon>Pezizomycotina</taxon>
        <taxon>Dothideomycetes</taxon>
        <taxon>Pleosporomycetidae</taxon>
        <taxon>Pleosporales</taxon>
        <taxon>Pleosporineae</taxon>
        <taxon>Phaeosphaeriaceae</taxon>
        <taxon>Ophiobolus</taxon>
    </lineage>
</organism>
<reference evidence="2" key="1">
    <citation type="journal article" date="2020" name="Stud. Mycol.">
        <title>101 Dothideomycetes genomes: a test case for predicting lifestyles and emergence of pathogens.</title>
        <authorList>
            <person name="Haridas S."/>
            <person name="Albert R."/>
            <person name="Binder M."/>
            <person name="Bloem J."/>
            <person name="Labutti K."/>
            <person name="Salamov A."/>
            <person name="Andreopoulos B."/>
            <person name="Baker S."/>
            <person name="Barry K."/>
            <person name="Bills G."/>
            <person name="Bluhm B."/>
            <person name="Cannon C."/>
            <person name="Castanera R."/>
            <person name="Culley D."/>
            <person name="Daum C."/>
            <person name="Ezra D."/>
            <person name="Gonzalez J."/>
            <person name="Henrissat B."/>
            <person name="Kuo A."/>
            <person name="Liang C."/>
            <person name="Lipzen A."/>
            <person name="Lutzoni F."/>
            <person name="Magnuson J."/>
            <person name="Mondo S."/>
            <person name="Nolan M."/>
            <person name="Ohm R."/>
            <person name="Pangilinan J."/>
            <person name="Park H.-J."/>
            <person name="Ramirez L."/>
            <person name="Alfaro M."/>
            <person name="Sun H."/>
            <person name="Tritt A."/>
            <person name="Yoshinaga Y."/>
            <person name="Zwiers L.-H."/>
            <person name="Turgeon B."/>
            <person name="Goodwin S."/>
            <person name="Spatafora J."/>
            <person name="Crous P."/>
            <person name="Grigoriev I."/>
        </authorList>
    </citation>
    <scope>NUCLEOTIDE SEQUENCE</scope>
    <source>
        <strain evidence="2">CBS 113818</strain>
    </source>
</reference>
<dbReference type="AlphaFoldDB" id="A0A6A7ALM2"/>
<feature type="region of interest" description="Disordered" evidence="1">
    <location>
        <begin position="36"/>
        <end position="69"/>
    </location>
</feature>
<evidence type="ECO:0000313" key="3">
    <source>
        <dbReference type="Proteomes" id="UP000799424"/>
    </source>
</evidence>
<protein>
    <submittedName>
        <fullName evidence="2">Uncharacterized protein</fullName>
    </submittedName>
</protein>
<dbReference type="Proteomes" id="UP000799424">
    <property type="component" value="Unassembled WGS sequence"/>
</dbReference>
<keyword evidence="3" id="KW-1185">Reference proteome</keyword>
<proteinExistence type="predicted"/>